<keyword evidence="3" id="KW-1185">Reference proteome</keyword>
<sequence length="623" mass="67555">MKRVLKLTIITPILLGFFSITTVGQSLESQVIGSLGGTNSSSGNTLHFTAGEFVVSLLTAGNNSLSQGFHKGFPNSGTFYWTGSVSHDWNTPGNWSGNAVPAASDNATIPDGTRAPFVNTATNTIKNLRILGNNAIYISPGNAITIEEDCYIENVIIVGSDATSSSSLIVKGTTTSKNSTNLVYQRYVTDQWHLVGVPASGQNINSFTNDGLLVSSGNKYALAPYENGFSTNRWHYYTDNTGSNDIDLAGNFTVGKGYTLQKITPGILQFFGTLRNLDLLGFPITDGTATSGNRWNLLSNPFPSFMAINSNASPTDNFLTENTSNLDPSFLALYLWNPTTSTYDIINHLNSASYLAPVQGFFVKSKQGGGAVNITKAMQSHQTGDLFYRNNNTIPGITLSITNGETNKSTEIKFLETATNGLDPGFDAGMYGDIDPDLELYSHLIMQNNEVPIALQCIPISEITTTIIPIGVHARSGGEITFSAINNNIPESVNVYLEDRDLGVFTALNTDSDTYSLTFNSDQNGVGRFYIHTTSQSLSLDNPVLSQEVSIYKTTPKTIRIQGLHSGLTSFYLYSVLGKLVTQTSFKNKSEKDITLPHSLSKGIYFVLVKNQGVVYRKKIVLD</sequence>
<protein>
    <submittedName>
        <fullName evidence="2">T9SS type A sorting domain-containing protein</fullName>
    </submittedName>
</protein>
<dbReference type="NCBIfam" id="TIGR04183">
    <property type="entry name" value="Por_Secre_tail"/>
    <property type="match status" value="1"/>
</dbReference>
<reference evidence="2 3" key="1">
    <citation type="submission" date="2023-09" db="EMBL/GenBank/DDBJ databases">
        <title>Novel taxa isolated from Blanes Bay.</title>
        <authorList>
            <person name="Rey-Velasco X."/>
            <person name="Lucena T."/>
        </authorList>
    </citation>
    <scope>NUCLEOTIDE SEQUENCE [LARGE SCALE GENOMIC DNA]</scope>
    <source>
        <strain evidence="2 3">S356</strain>
    </source>
</reference>
<organism evidence="2 3">
    <name type="scientific">Asprobacillus argus</name>
    <dbReference type="NCBI Taxonomy" id="3076534"/>
    <lineage>
        <taxon>Bacteria</taxon>
        <taxon>Pseudomonadati</taxon>
        <taxon>Bacteroidota</taxon>
        <taxon>Flavobacteriia</taxon>
        <taxon>Flavobacteriales</taxon>
        <taxon>Flavobacteriaceae</taxon>
        <taxon>Asprobacillus</taxon>
    </lineage>
</organism>
<keyword evidence="1" id="KW-0732">Signal</keyword>
<dbReference type="InterPro" id="IPR026444">
    <property type="entry name" value="Secre_tail"/>
</dbReference>
<dbReference type="RefSeq" id="WP_349240026.1">
    <property type="nucleotide sequence ID" value="NZ_JAVTTO010000001.1"/>
</dbReference>
<evidence type="ECO:0000313" key="3">
    <source>
        <dbReference type="Proteomes" id="UP001257277"/>
    </source>
</evidence>
<comment type="caution">
    <text evidence="2">The sequence shown here is derived from an EMBL/GenBank/DDBJ whole genome shotgun (WGS) entry which is preliminary data.</text>
</comment>
<proteinExistence type="predicted"/>
<dbReference type="EMBL" id="JAVTTO010000001">
    <property type="protein sequence ID" value="MDT7830762.1"/>
    <property type="molecule type" value="Genomic_DNA"/>
</dbReference>
<accession>A0ABU3LB73</accession>
<dbReference type="Proteomes" id="UP001257277">
    <property type="component" value="Unassembled WGS sequence"/>
</dbReference>
<evidence type="ECO:0000313" key="2">
    <source>
        <dbReference type="EMBL" id="MDT7830762.1"/>
    </source>
</evidence>
<evidence type="ECO:0000256" key="1">
    <source>
        <dbReference type="ARBA" id="ARBA00022729"/>
    </source>
</evidence>
<gene>
    <name evidence="2" type="ORF">RQM59_00130</name>
</gene>
<name>A0ABU3LB73_9FLAO</name>